<evidence type="ECO:0000313" key="2">
    <source>
        <dbReference type="Proteomes" id="UP000000585"/>
    </source>
</evidence>
<gene>
    <name evidence="1" type="ordered locus">SP_1528</name>
</gene>
<organism evidence="1 2">
    <name type="scientific">Streptococcus pneumoniae serotype 4 (strain ATCC BAA-334 / TIGR4)</name>
    <dbReference type="NCBI Taxonomy" id="170187"/>
    <lineage>
        <taxon>Bacteria</taxon>
        <taxon>Bacillati</taxon>
        <taxon>Bacillota</taxon>
        <taxon>Bacilli</taxon>
        <taxon>Lactobacillales</taxon>
        <taxon>Streptococcaceae</taxon>
        <taxon>Streptococcus</taxon>
    </lineage>
</organism>
<dbReference type="EMBL" id="AE005672">
    <property type="protein sequence ID" value="AAK75617.1"/>
    <property type="molecule type" value="Genomic_DNA"/>
</dbReference>
<dbReference type="AlphaFoldDB" id="A0A0H2UR02"/>
<reference evidence="1 2" key="1">
    <citation type="journal article" date="2001" name="Science">
        <title>Complete genome sequence of a virulent isolate of Streptococcus pneumoniae.</title>
        <authorList>
            <person name="Tettelin H."/>
            <person name="Nelson K.E."/>
            <person name="Paulsen I.T."/>
            <person name="Eisen J.A."/>
            <person name="Read T.D."/>
            <person name="Peterson S."/>
            <person name="Heidelberg J."/>
            <person name="DeBoy R.T."/>
            <person name="Haft D.H."/>
            <person name="Dodson R.J."/>
            <person name="Durkin A.S."/>
            <person name="Gwinn M."/>
            <person name="Kolonay J.F."/>
            <person name="Nelson W.C."/>
            <person name="Peterson J.D."/>
            <person name="Umayam L.A."/>
            <person name="White O."/>
            <person name="Salzberg S.L."/>
            <person name="Lewis M.R."/>
            <person name="Radune D."/>
            <person name="Holtzapple E."/>
            <person name="Khouri H."/>
            <person name="Wolf A.M."/>
            <person name="Utterback T.R."/>
            <person name="Hansen C.L."/>
            <person name="McDonald L.A."/>
            <person name="Feldblyum T.V."/>
            <person name="Angiuoli S."/>
            <person name="Dickinson T."/>
            <person name="Hickey E.K."/>
            <person name="Holt I.E."/>
            <person name="Loftus B.J."/>
            <person name="Yang F."/>
            <person name="Smith H.O."/>
            <person name="Venter J.C."/>
            <person name="Dougherty B.A."/>
            <person name="Morrison D.A."/>
            <person name="Hollingshead S.K."/>
            <person name="Fraser C.M."/>
        </authorList>
    </citation>
    <scope>NUCLEOTIDE SEQUENCE [LARGE SCALE GENOMIC DNA]</scope>
    <source>
        <strain evidence="2">ATCC BAA-334 / TIGR4</strain>
    </source>
</reference>
<evidence type="ECO:0000313" key="1">
    <source>
        <dbReference type="EMBL" id="AAK75617.1"/>
    </source>
</evidence>
<keyword evidence="2" id="KW-1185">Reference proteome</keyword>
<accession>A0A0H2UR02</accession>
<sequence>MIFWKKQLTKQTKSCIIKQIFKAGGSGNEKV</sequence>
<dbReference type="KEGG" id="spn:SP_1528"/>
<dbReference type="PaxDb" id="170187-SP_1528"/>
<dbReference type="EnsemblBacteria" id="AAK75617">
    <property type="protein sequence ID" value="AAK75617"/>
    <property type="gene ID" value="SP_1528"/>
</dbReference>
<protein>
    <submittedName>
        <fullName evidence="1">Uncharacterized protein</fullName>
    </submittedName>
</protein>
<name>A0A0H2UR02_STRPN</name>
<dbReference type="Proteomes" id="UP000000585">
    <property type="component" value="Chromosome"/>
</dbReference>
<proteinExistence type="predicted"/>